<dbReference type="AlphaFoldDB" id="D6SMZ5"/>
<dbReference type="RefSeq" id="WP_008869184.1">
    <property type="nucleotide sequence ID" value="NZ_ACJN02000001.1"/>
</dbReference>
<gene>
    <name evidence="1" type="ORF">Dthio_PD3500</name>
</gene>
<protein>
    <submittedName>
        <fullName evidence="1">Uncharacterized protein</fullName>
    </submittedName>
</protein>
<dbReference type="EMBL" id="ACJN02000001">
    <property type="protein sequence ID" value="EFI36056.1"/>
    <property type="molecule type" value="Genomic_DNA"/>
</dbReference>
<name>D6SMZ5_9BACT</name>
<sequence>MGEFQEVVKSIVALLNELADTGGVTSQKIPEIIGSTLEENRVIEGDARNAFNCYPGIPGHGCKDLAFFVSLTSPGFYKGRGHLNCGQAMEKIVQHMQGSCQGSTRHAIFLTDSWDAYAYNEWQANLSQIRQKALLEVYLITEKSVSLISLPRY</sequence>
<keyword evidence="2" id="KW-1185">Reference proteome</keyword>
<accession>D6SMZ5</accession>
<dbReference type="OrthoDB" id="9785745at2"/>
<dbReference type="eggNOG" id="ENOG502ZK37">
    <property type="taxonomic scope" value="Bacteria"/>
</dbReference>
<comment type="caution">
    <text evidence="1">The sequence shown here is derived from an EMBL/GenBank/DDBJ whole genome shotgun (WGS) entry which is preliminary data.</text>
</comment>
<proteinExistence type="predicted"/>
<reference evidence="1" key="1">
    <citation type="submission" date="2010-05" db="EMBL/GenBank/DDBJ databases">
        <title>The draft genome of Desulfonatronospira thiodismutans ASO3-1.</title>
        <authorList>
            <consortium name="US DOE Joint Genome Institute (JGI-PGF)"/>
            <person name="Lucas S."/>
            <person name="Copeland A."/>
            <person name="Lapidus A."/>
            <person name="Cheng J.-F."/>
            <person name="Bruce D."/>
            <person name="Goodwin L."/>
            <person name="Pitluck S."/>
            <person name="Chertkov O."/>
            <person name="Brettin T."/>
            <person name="Detter J.C."/>
            <person name="Han C."/>
            <person name="Land M.L."/>
            <person name="Hauser L."/>
            <person name="Kyrpides N."/>
            <person name="Mikhailova N."/>
            <person name="Muyzer G."/>
            <person name="Woyke T."/>
        </authorList>
    </citation>
    <scope>NUCLEOTIDE SEQUENCE [LARGE SCALE GENOMIC DNA]</scope>
    <source>
        <strain evidence="1">ASO3-1</strain>
    </source>
</reference>
<dbReference type="Proteomes" id="UP000005496">
    <property type="component" value="Unassembled WGS sequence"/>
</dbReference>
<evidence type="ECO:0000313" key="1">
    <source>
        <dbReference type="EMBL" id="EFI36056.1"/>
    </source>
</evidence>
<organism evidence="1 2">
    <name type="scientific">Desulfonatronospira thiodismutans ASO3-1</name>
    <dbReference type="NCBI Taxonomy" id="555779"/>
    <lineage>
        <taxon>Bacteria</taxon>
        <taxon>Pseudomonadati</taxon>
        <taxon>Thermodesulfobacteriota</taxon>
        <taxon>Desulfovibrionia</taxon>
        <taxon>Desulfovibrionales</taxon>
        <taxon>Desulfonatronovibrionaceae</taxon>
        <taxon>Desulfonatronospira</taxon>
    </lineage>
</organism>
<evidence type="ECO:0000313" key="2">
    <source>
        <dbReference type="Proteomes" id="UP000005496"/>
    </source>
</evidence>